<feature type="transmembrane region" description="Helical" evidence="1">
    <location>
        <begin position="156"/>
        <end position="175"/>
    </location>
</feature>
<keyword evidence="3" id="KW-1185">Reference proteome</keyword>
<name>W1Q1N8_ABIDE</name>
<feature type="transmembrane region" description="Helical" evidence="1">
    <location>
        <begin position="53"/>
        <end position="76"/>
    </location>
</feature>
<evidence type="ECO:0000313" key="2">
    <source>
        <dbReference type="EMBL" id="ESK64930.1"/>
    </source>
</evidence>
<keyword evidence="1" id="KW-0472">Membrane</keyword>
<feature type="transmembrane region" description="Helical" evidence="1">
    <location>
        <begin position="88"/>
        <end position="109"/>
    </location>
</feature>
<gene>
    <name evidence="2" type="ORF">GCWU000182_001662</name>
</gene>
<organism evidence="2 3">
    <name type="scientific">Abiotrophia defectiva ATCC 49176</name>
    <dbReference type="NCBI Taxonomy" id="592010"/>
    <lineage>
        <taxon>Bacteria</taxon>
        <taxon>Bacillati</taxon>
        <taxon>Bacillota</taxon>
        <taxon>Bacilli</taxon>
        <taxon>Lactobacillales</taxon>
        <taxon>Aerococcaceae</taxon>
        <taxon>Abiotrophia</taxon>
    </lineage>
</organism>
<keyword evidence="1" id="KW-1133">Transmembrane helix</keyword>
<dbReference type="STRING" id="592010.GCWU000182_001662"/>
<proteinExistence type="predicted"/>
<sequence length="226" mass="25817">MWLPYRKLVFYGAYLRQSQKEADRRLLAEYDLASGQLLWKEESPADLNRRVAWTLWSLGLVILPLLVGRILRWLGYDAGRQPHFPDRYLGSLGAVALPLLLGLLLALVYEGVSSHLRSQVKSVPAPDQATQRAILSDFRDQTLRFNGALPGRQRPYLVNGLLLLGYLFGLVPLVWRLYWQPVLLSSFVARLGILAFLLSLLPNFILTLLLKSWVIQRLLRDLDQRG</sequence>
<dbReference type="EMBL" id="ACIN03000015">
    <property type="protein sequence ID" value="ESK64930.1"/>
    <property type="molecule type" value="Genomic_DNA"/>
</dbReference>
<dbReference type="eggNOG" id="ENOG502ZSCG">
    <property type="taxonomic scope" value="Bacteria"/>
</dbReference>
<evidence type="ECO:0000313" key="3">
    <source>
        <dbReference type="Proteomes" id="UP000019050"/>
    </source>
</evidence>
<feature type="transmembrane region" description="Helical" evidence="1">
    <location>
        <begin position="187"/>
        <end position="210"/>
    </location>
</feature>
<dbReference type="GeneID" id="84817296"/>
<evidence type="ECO:0000256" key="1">
    <source>
        <dbReference type="SAM" id="Phobius"/>
    </source>
</evidence>
<dbReference type="RefSeq" id="WP_023392286.1">
    <property type="nucleotide sequence ID" value="NZ_KI535341.1"/>
</dbReference>
<dbReference type="HOGENOM" id="CLU_1222586_0_0_9"/>
<comment type="caution">
    <text evidence="2">The sequence shown here is derived from an EMBL/GenBank/DDBJ whole genome shotgun (WGS) entry which is preliminary data.</text>
</comment>
<reference evidence="2" key="1">
    <citation type="submission" date="2013-06" db="EMBL/GenBank/DDBJ databases">
        <authorList>
            <person name="Weinstock G."/>
            <person name="Sodergren E."/>
            <person name="Clifton S."/>
            <person name="Fulton L."/>
            <person name="Fulton B."/>
            <person name="Courtney L."/>
            <person name="Fronick C."/>
            <person name="Harrison M."/>
            <person name="Strong C."/>
            <person name="Farmer C."/>
            <person name="Delahaunty K."/>
            <person name="Markovic C."/>
            <person name="Hall O."/>
            <person name="Minx P."/>
            <person name="Tomlinson C."/>
            <person name="Mitreva M."/>
            <person name="Nelson J."/>
            <person name="Hou S."/>
            <person name="Wollam A."/>
            <person name="Pepin K.H."/>
            <person name="Johnson M."/>
            <person name="Bhonagiri V."/>
            <person name="Nash W.E."/>
            <person name="Warren W."/>
            <person name="Chinwalla A."/>
            <person name="Mardis E.R."/>
            <person name="Wilson R.K."/>
        </authorList>
    </citation>
    <scope>NUCLEOTIDE SEQUENCE [LARGE SCALE GENOMIC DNA]</scope>
    <source>
        <strain evidence="2">ATCC 49176</strain>
    </source>
</reference>
<protein>
    <submittedName>
        <fullName evidence="2">Uncharacterized protein</fullName>
    </submittedName>
</protein>
<dbReference type="AlphaFoldDB" id="W1Q1N8"/>
<accession>W1Q1N8</accession>
<dbReference type="Proteomes" id="UP000019050">
    <property type="component" value="Unassembled WGS sequence"/>
</dbReference>
<keyword evidence="1" id="KW-0812">Transmembrane</keyword>